<evidence type="ECO:0000256" key="5">
    <source>
        <dbReference type="ARBA" id="ARBA00022833"/>
    </source>
</evidence>
<reference evidence="12" key="1">
    <citation type="submission" date="2022-01" db="EMBL/GenBank/DDBJ databases">
        <authorList>
            <person name="King R."/>
        </authorList>
    </citation>
    <scope>NUCLEOTIDE SEQUENCE</scope>
</reference>
<keyword evidence="4 8" id="KW-0863">Zinc-finger</keyword>
<dbReference type="GO" id="GO:0036465">
    <property type="term" value="P:synaptic vesicle recycling"/>
    <property type="evidence" value="ECO:0007669"/>
    <property type="project" value="TreeGrafter"/>
</dbReference>
<evidence type="ECO:0000256" key="10">
    <source>
        <dbReference type="SAM" id="MobiDB-lite"/>
    </source>
</evidence>
<evidence type="ECO:0000256" key="4">
    <source>
        <dbReference type="ARBA" id="ARBA00022771"/>
    </source>
</evidence>
<gene>
    <name evidence="12" type="ORF">PHAECO_LOCUS9662</name>
</gene>
<evidence type="ECO:0000256" key="8">
    <source>
        <dbReference type="PROSITE-ProRule" id="PRU00288"/>
    </source>
</evidence>
<feature type="repeat" description="ANK" evidence="7">
    <location>
        <begin position="166"/>
        <end position="198"/>
    </location>
</feature>
<evidence type="ECO:0000313" key="13">
    <source>
        <dbReference type="Proteomes" id="UP001153737"/>
    </source>
</evidence>
<feature type="compositionally biased region" description="Low complexity" evidence="10">
    <location>
        <begin position="466"/>
        <end position="476"/>
    </location>
</feature>
<proteinExistence type="predicted"/>
<dbReference type="InterPro" id="IPR047161">
    <property type="entry name" value="GIT-like"/>
</dbReference>
<dbReference type="Pfam" id="PF01412">
    <property type="entry name" value="ArfGap"/>
    <property type="match status" value="1"/>
</dbReference>
<dbReference type="SUPFAM" id="SSF57863">
    <property type="entry name" value="ArfGap/RecO-like zinc finger"/>
    <property type="match status" value="1"/>
</dbReference>
<dbReference type="GO" id="GO:0031267">
    <property type="term" value="F:small GTPase binding"/>
    <property type="evidence" value="ECO:0007669"/>
    <property type="project" value="TreeGrafter"/>
</dbReference>
<feature type="region of interest" description="Disordered" evidence="10">
    <location>
        <begin position="463"/>
        <end position="484"/>
    </location>
</feature>
<dbReference type="PRINTS" id="PR00405">
    <property type="entry name" value="REVINTRACTNG"/>
</dbReference>
<dbReference type="PANTHER" id="PTHR46097">
    <property type="entry name" value="G PROTEIN-COUPLED RECEPTOR KINASE INTERACTING ARFGAP"/>
    <property type="match status" value="1"/>
</dbReference>
<dbReference type="InterPro" id="IPR038508">
    <property type="entry name" value="ArfGAP_dom_sf"/>
</dbReference>
<dbReference type="InterPro" id="IPR013724">
    <property type="entry name" value="GIT_SHD"/>
</dbReference>
<keyword evidence="6 7" id="KW-0040">ANK repeat</keyword>
<dbReference type="OrthoDB" id="5588096at2759"/>
<dbReference type="GO" id="GO:0098793">
    <property type="term" value="C:presynapse"/>
    <property type="evidence" value="ECO:0007669"/>
    <property type="project" value="GOC"/>
</dbReference>
<evidence type="ECO:0000256" key="7">
    <source>
        <dbReference type="PROSITE-ProRule" id="PRU00023"/>
    </source>
</evidence>
<dbReference type="Pfam" id="PF12205">
    <property type="entry name" value="GIT1_C"/>
    <property type="match status" value="1"/>
</dbReference>
<keyword evidence="5" id="KW-0862">Zinc</keyword>
<dbReference type="InterPro" id="IPR036770">
    <property type="entry name" value="Ankyrin_rpt-contain_sf"/>
</dbReference>
<dbReference type="GO" id="GO:0008270">
    <property type="term" value="F:zinc ion binding"/>
    <property type="evidence" value="ECO:0007669"/>
    <property type="project" value="UniProtKB-KW"/>
</dbReference>
<evidence type="ECO:0000256" key="1">
    <source>
        <dbReference type="ARBA" id="ARBA00022468"/>
    </source>
</evidence>
<dbReference type="InterPro" id="IPR001164">
    <property type="entry name" value="ArfGAP_dom"/>
</dbReference>
<dbReference type="PANTHER" id="PTHR46097:SF3">
    <property type="entry name" value="ARF GTPASE-ACTIVATING PROTEIN GIT"/>
    <property type="match status" value="1"/>
</dbReference>
<organism evidence="12 13">
    <name type="scientific">Phaedon cochleariae</name>
    <name type="common">Mustard beetle</name>
    <dbReference type="NCBI Taxonomy" id="80249"/>
    <lineage>
        <taxon>Eukaryota</taxon>
        <taxon>Metazoa</taxon>
        <taxon>Ecdysozoa</taxon>
        <taxon>Arthropoda</taxon>
        <taxon>Hexapoda</taxon>
        <taxon>Insecta</taxon>
        <taxon>Pterygota</taxon>
        <taxon>Neoptera</taxon>
        <taxon>Endopterygota</taxon>
        <taxon>Coleoptera</taxon>
        <taxon>Polyphaga</taxon>
        <taxon>Cucujiformia</taxon>
        <taxon>Chrysomeloidea</taxon>
        <taxon>Chrysomelidae</taxon>
        <taxon>Chrysomelinae</taxon>
        <taxon>Chrysomelini</taxon>
        <taxon>Phaedon</taxon>
    </lineage>
</organism>
<dbReference type="EMBL" id="OU896711">
    <property type="protein sequence ID" value="CAG9821959.1"/>
    <property type="molecule type" value="Genomic_DNA"/>
</dbReference>
<dbReference type="SMART" id="SM00248">
    <property type="entry name" value="ANK"/>
    <property type="match status" value="2"/>
</dbReference>
<dbReference type="SMART" id="SM00555">
    <property type="entry name" value="GIT"/>
    <property type="match status" value="2"/>
</dbReference>
<dbReference type="Pfam" id="PF12796">
    <property type="entry name" value="Ank_2"/>
    <property type="match status" value="1"/>
</dbReference>
<dbReference type="InterPro" id="IPR022018">
    <property type="entry name" value="GIT1_C"/>
</dbReference>
<keyword evidence="13" id="KW-1185">Reference proteome</keyword>
<name>A0A9N9SHA5_PHACE</name>
<evidence type="ECO:0000256" key="2">
    <source>
        <dbReference type="ARBA" id="ARBA00022723"/>
    </source>
</evidence>
<dbReference type="PROSITE" id="PS50297">
    <property type="entry name" value="ANK_REP_REGION"/>
    <property type="match status" value="1"/>
</dbReference>
<dbReference type="Gene3D" id="1.10.220.150">
    <property type="entry name" value="Arf GTPase activating protein"/>
    <property type="match status" value="1"/>
</dbReference>
<keyword evidence="1" id="KW-0343">GTPase activation</keyword>
<sequence length="675" mass="76173">MLWTKSRNNIELCGDCGAVDATWASVNKGILLCTQCCSIHRSLGRHISQVKSLLKSTWHPNQLNMVSCLNNNGANNIWEHALLENGGKLMKKKPNAMDSISIKKEFIKLKHQQCAFAFREIYEDTLLSVENELGKQLHASVRTPNLETSFRLLASGADPNYFHDEKGSTPLHVAVKSDQRIQAELLLVYGADPSCPDNHGKTPLDYAKCLPDKDLLKRLIDSQYEVTDTFIHYLSLRKPDHSNGIHFFIPQTGLKSNSASLTKLRKLNNHVFEELVMDVYDEVDRRETEAIWLSCADTTGFNDVPFLPLDNTLSTTRNQGRQKLAKFSTPELKNLVYDILVETQRRQTVSDSGGTSLVRETSIVDDDPLYDSVASDDDYAMVPEEEKVASSPPSNTERVEKSLSCQNDKDSIISLDNVSKTNQILEQLTKQLKNSDNTITDLKAEVVKLRQCVKVLQTENSELKSRLSQSTSSSRLNGDSGLDSSEFISENQGIDVNLSTNDIIIHNVDLKQSRKNQRPSSMYETREGLNKVQNWHAIKNQVKQMEGSRSTTQSLYSMPQNRETILQCTEQITKTIQQLCRSIKEPEKEECASSAEKVKLSILKLASYLPKETEERMKLMLELVSRLQPECVSLQASQQTGDMKSFEVHFGNVRDIAFHLAKFTKDIITNYSTNQ</sequence>
<accession>A0A9N9SHA5</accession>
<dbReference type="PROSITE" id="PS50088">
    <property type="entry name" value="ANK_REPEAT"/>
    <property type="match status" value="1"/>
</dbReference>
<dbReference type="Gene3D" id="1.25.40.20">
    <property type="entry name" value="Ankyrin repeat-containing domain"/>
    <property type="match status" value="1"/>
</dbReference>
<evidence type="ECO:0000256" key="3">
    <source>
        <dbReference type="ARBA" id="ARBA00022737"/>
    </source>
</evidence>
<dbReference type="Gene3D" id="1.20.120.330">
    <property type="entry name" value="Nucleotidyltransferases domain 2"/>
    <property type="match status" value="1"/>
</dbReference>
<dbReference type="GO" id="GO:0007420">
    <property type="term" value="P:brain development"/>
    <property type="evidence" value="ECO:0007669"/>
    <property type="project" value="InterPro"/>
</dbReference>
<evidence type="ECO:0000256" key="9">
    <source>
        <dbReference type="SAM" id="Coils"/>
    </source>
</evidence>
<dbReference type="InterPro" id="IPR037278">
    <property type="entry name" value="ARFGAP/RecO"/>
</dbReference>
<feature type="domain" description="Arf-GAP" evidence="11">
    <location>
        <begin position="1"/>
        <end position="124"/>
    </location>
</feature>
<keyword evidence="9" id="KW-0175">Coiled coil</keyword>
<keyword evidence="2" id="KW-0479">Metal-binding</keyword>
<protein>
    <recommendedName>
        <fullName evidence="11">Arf-GAP domain-containing protein</fullName>
    </recommendedName>
</protein>
<dbReference type="InterPro" id="IPR002110">
    <property type="entry name" value="Ankyrin_rpt"/>
</dbReference>
<dbReference type="SMART" id="SM00105">
    <property type="entry name" value="ArfGap"/>
    <property type="match status" value="1"/>
</dbReference>
<dbReference type="AlphaFoldDB" id="A0A9N9SHA5"/>
<evidence type="ECO:0000256" key="6">
    <source>
        <dbReference type="ARBA" id="ARBA00023043"/>
    </source>
</evidence>
<dbReference type="GO" id="GO:0005096">
    <property type="term" value="F:GTPase activator activity"/>
    <property type="evidence" value="ECO:0007669"/>
    <property type="project" value="UniProtKB-KW"/>
</dbReference>
<dbReference type="GO" id="GO:0008277">
    <property type="term" value="P:regulation of G protein-coupled receptor signaling pathway"/>
    <property type="evidence" value="ECO:0007669"/>
    <property type="project" value="TreeGrafter"/>
</dbReference>
<keyword evidence="3" id="KW-0677">Repeat</keyword>
<dbReference type="Pfam" id="PF08518">
    <property type="entry name" value="GIT_SHD"/>
    <property type="match status" value="2"/>
</dbReference>
<dbReference type="PROSITE" id="PS50115">
    <property type="entry name" value="ARFGAP"/>
    <property type="match status" value="1"/>
</dbReference>
<dbReference type="GO" id="GO:0032012">
    <property type="term" value="P:regulation of ARF protein signal transduction"/>
    <property type="evidence" value="ECO:0007669"/>
    <property type="project" value="InterPro"/>
</dbReference>
<reference evidence="12" key="2">
    <citation type="submission" date="2022-10" db="EMBL/GenBank/DDBJ databases">
        <authorList>
            <consortium name="ENA_rothamsted_submissions"/>
            <consortium name="culmorum"/>
            <person name="King R."/>
        </authorList>
    </citation>
    <scope>NUCLEOTIDE SEQUENCE</scope>
</reference>
<evidence type="ECO:0000313" key="12">
    <source>
        <dbReference type="EMBL" id="CAG9821959.1"/>
    </source>
</evidence>
<dbReference type="SUPFAM" id="SSF48403">
    <property type="entry name" value="Ankyrin repeat"/>
    <property type="match status" value="1"/>
</dbReference>
<dbReference type="Proteomes" id="UP001153737">
    <property type="component" value="Chromosome 5"/>
</dbReference>
<evidence type="ECO:0000259" key="11">
    <source>
        <dbReference type="PROSITE" id="PS50115"/>
    </source>
</evidence>
<feature type="coiled-coil region" evidence="9">
    <location>
        <begin position="418"/>
        <end position="459"/>
    </location>
</feature>
<dbReference type="CDD" id="cd08833">
    <property type="entry name" value="ArfGap_GIT"/>
    <property type="match status" value="1"/>
</dbReference>